<keyword evidence="2" id="KW-0472">Membrane</keyword>
<keyword evidence="4" id="KW-1185">Reference proteome</keyword>
<dbReference type="RefSeq" id="XP_056036222.1">
    <property type="nucleotide sequence ID" value="XM_056180413.1"/>
</dbReference>
<dbReference type="GeneID" id="80875102"/>
<dbReference type="KEGG" id="som:SOMG_01620"/>
<feature type="transmembrane region" description="Helical" evidence="2">
    <location>
        <begin position="48"/>
        <end position="67"/>
    </location>
</feature>
<feature type="region of interest" description="Disordered" evidence="1">
    <location>
        <begin position="79"/>
        <end position="118"/>
    </location>
</feature>
<dbReference type="Proteomes" id="UP001212411">
    <property type="component" value="Chromosome 1"/>
</dbReference>
<keyword evidence="2" id="KW-0812">Transmembrane</keyword>
<evidence type="ECO:0000256" key="2">
    <source>
        <dbReference type="SAM" id="Phobius"/>
    </source>
</evidence>
<feature type="compositionally biased region" description="Basic and acidic residues" evidence="1">
    <location>
        <begin position="107"/>
        <end position="118"/>
    </location>
</feature>
<sequence length="118" mass="13088">MASYFQELWQSVFTPGVTPVLAKSAHAACAVLAALFLALYISTKSIHCIILLLLTLCLWLSLTWFLVELAHSRVQGNITSENQPQNLNGQTEKNTTSSTDQIQNLSVREEPSRARKAE</sequence>
<dbReference type="GO" id="GO:0070072">
    <property type="term" value="P:vacuolar proton-transporting V-type ATPase complex assembly"/>
    <property type="evidence" value="ECO:0007669"/>
    <property type="project" value="InterPro"/>
</dbReference>
<proteinExistence type="predicted"/>
<keyword evidence="2" id="KW-1133">Transmembrane helix</keyword>
<dbReference type="PANTHER" id="PTHR28251">
    <property type="entry name" value="V-TYPE ATPASE ASSEMBLY FACTOR PKR1"/>
    <property type="match status" value="1"/>
</dbReference>
<organism evidence="3 4">
    <name type="scientific">Schizosaccharomyces osmophilus</name>
    <dbReference type="NCBI Taxonomy" id="2545709"/>
    <lineage>
        <taxon>Eukaryota</taxon>
        <taxon>Fungi</taxon>
        <taxon>Dikarya</taxon>
        <taxon>Ascomycota</taxon>
        <taxon>Taphrinomycotina</taxon>
        <taxon>Schizosaccharomycetes</taxon>
        <taxon>Schizosaccharomycetales</taxon>
        <taxon>Schizosaccharomycetaceae</taxon>
        <taxon>Schizosaccharomyces</taxon>
    </lineage>
</organism>
<gene>
    <name evidence="3" type="primary">pkr1</name>
    <name evidence="3" type="ORF">SOMG_01620</name>
</gene>
<reference evidence="3 4" key="1">
    <citation type="journal article" date="2023" name="G3 (Bethesda)">
        <title>A high-quality reference genome for the fission yeast Schizosaccharomyces osmophilus.</title>
        <authorList>
            <person name="Jia G.S."/>
            <person name="Zhang W.C."/>
            <person name="Liang Y."/>
            <person name="Liu X.H."/>
            <person name="Rhind N."/>
            <person name="Pidoux A."/>
            <person name="Brysch-Herzberg M."/>
            <person name="Du L.L."/>
        </authorList>
    </citation>
    <scope>NUCLEOTIDE SEQUENCE [LARGE SCALE GENOMIC DNA]</scope>
    <source>
        <strain evidence="3 4">CBS 15793</strain>
    </source>
</reference>
<dbReference type="PANTHER" id="PTHR28251:SF1">
    <property type="entry name" value="V-TYPE ATPASE ASSEMBLY FACTOR PKR1"/>
    <property type="match status" value="1"/>
</dbReference>
<evidence type="ECO:0000313" key="3">
    <source>
        <dbReference type="EMBL" id="WBW71979.1"/>
    </source>
</evidence>
<name>A0AAE9WA23_9SCHI</name>
<dbReference type="EMBL" id="CP115611">
    <property type="protein sequence ID" value="WBW71979.1"/>
    <property type="molecule type" value="Genomic_DNA"/>
</dbReference>
<dbReference type="Pfam" id="PF08636">
    <property type="entry name" value="Pkr1"/>
    <property type="match status" value="1"/>
</dbReference>
<evidence type="ECO:0000256" key="1">
    <source>
        <dbReference type="SAM" id="MobiDB-lite"/>
    </source>
</evidence>
<feature type="compositionally biased region" description="Polar residues" evidence="1">
    <location>
        <begin position="79"/>
        <end position="106"/>
    </location>
</feature>
<dbReference type="AlphaFoldDB" id="A0AAE9WA23"/>
<dbReference type="GO" id="GO:0005789">
    <property type="term" value="C:endoplasmic reticulum membrane"/>
    <property type="evidence" value="ECO:0007669"/>
    <property type="project" value="TreeGrafter"/>
</dbReference>
<protein>
    <submittedName>
        <fullName evidence="3">ER membrane V-ATPase assembly factor Pkr1</fullName>
    </submittedName>
</protein>
<accession>A0AAE9WA23</accession>
<evidence type="ECO:0000313" key="4">
    <source>
        <dbReference type="Proteomes" id="UP001212411"/>
    </source>
</evidence>
<feature type="transmembrane region" description="Helical" evidence="2">
    <location>
        <begin position="20"/>
        <end position="41"/>
    </location>
</feature>
<dbReference type="InterPro" id="IPR013945">
    <property type="entry name" value="Pkr1"/>
</dbReference>